<organism evidence="1">
    <name type="scientific">Eutreptiella gymnastica</name>
    <dbReference type="NCBI Taxonomy" id="73025"/>
    <lineage>
        <taxon>Eukaryota</taxon>
        <taxon>Discoba</taxon>
        <taxon>Euglenozoa</taxon>
        <taxon>Euglenida</taxon>
        <taxon>Spirocuta</taxon>
        <taxon>Euglenophyceae</taxon>
        <taxon>Eutreptiales</taxon>
        <taxon>Eutreptiaceae</taxon>
        <taxon>Eutreptiella</taxon>
    </lineage>
</organism>
<proteinExistence type="predicted"/>
<protein>
    <submittedName>
        <fullName evidence="1">Uncharacterized protein</fullName>
    </submittedName>
</protein>
<dbReference type="EMBL" id="HBJA01088492">
    <property type="protein sequence ID" value="CAE0819659.1"/>
    <property type="molecule type" value="Transcribed_RNA"/>
</dbReference>
<gene>
    <name evidence="1" type="ORF">EGYM00163_LOCUS30829</name>
</gene>
<dbReference type="AlphaFoldDB" id="A0A7S4FYY4"/>
<sequence>MLWVGEWHPSALNSHRLLPGSLENTRHRAGDIPDLEPRSKRTLVHVMGSTVAVSCCAGLYGCAVPPEKQLQDLPQCRRPSRDGLAGAHPTISLFQNACREVQVLRA</sequence>
<reference evidence="1" key="1">
    <citation type="submission" date="2021-01" db="EMBL/GenBank/DDBJ databases">
        <authorList>
            <person name="Corre E."/>
            <person name="Pelletier E."/>
            <person name="Niang G."/>
            <person name="Scheremetjew M."/>
            <person name="Finn R."/>
            <person name="Kale V."/>
            <person name="Holt S."/>
            <person name="Cochrane G."/>
            <person name="Meng A."/>
            <person name="Brown T."/>
            <person name="Cohen L."/>
        </authorList>
    </citation>
    <scope>NUCLEOTIDE SEQUENCE</scope>
    <source>
        <strain evidence="1">CCMP1594</strain>
    </source>
</reference>
<accession>A0A7S4FYY4</accession>
<evidence type="ECO:0000313" key="1">
    <source>
        <dbReference type="EMBL" id="CAE0819659.1"/>
    </source>
</evidence>
<name>A0A7S4FYY4_9EUGL</name>